<dbReference type="PANTHER" id="PTHR45436">
    <property type="entry name" value="SENSOR HISTIDINE KINASE YKOH"/>
    <property type="match status" value="1"/>
</dbReference>
<proteinExistence type="predicted"/>
<dbReference type="Gene3D" id="1.10.287.130">
    <property type="match status" value="1"/>
</dbReference>
<dbReference type="PANTHER" id="PTHR45436:SF1">
    <property type="entry name" value="SENSOR PROTEIN QSEC"/>
    <property type="match status" value="1"/>
</dbReference>
<dbReference type="CDD" id="cd00075">
    <property type="entry name" value="HATPase"/>
    <property type="match status" value="1"/>
</dbReference>
<keyword evidence="8 11" id="KW-1133">Transmembrane helix</keyword>
<dbReference type="SMART" id="SM00388">
    <property type="entry name" value="HisKA"/>
    <property type="match status" value="1"/>
</dbReference>
<dbReference type="Pfam" id="PF02518">
    <property type="entry name" value="HATPase_c"/>
    <property type="match status" value="1"/>
</dbReference>
<accession>A0A853F8Z7</accession>
<organism evidence="14 15">
    <name type="scientific">Allopusillimonas soli</name>
    <dbReference type="NCBI Taxonomy" id="659016"/>
    <lineage>
        <taxon>Bacteria</taxon>
        <taxon>Pseudomonadati</taxon>
        <taxon>Pseudomonadota</taxon>
        <taxon>Betaproteobacteria</taxon>
        <taxon>Burkholderiales</taxon>
        <taxon>Alcaligenaceae</taxon>
        <taxon>Allopusillimonas</taxon>
    </lineage>
</organism>
<feature type="domain" description="Histidine kinase" evidence="12">
    <location>
        <begin position="143"/>
        <end position="356"/>
    </location>
</feature>
<keyword evidence="6 11" id="KW-0812">Transmembrane</keyword>
<comment type="caution">
    <text evidence="14">The sequence shown here is derived from an EMBL/GenBank/DDBJ whole genome shotgun (WGS) entry which is preliminary data.</text>
</comment>
<dbReference type="EMBL" id="JACCEW010000001">
    <property type="protein sequence ID" value="NYT35420.1"/>
    <property type="molecule type" value="Genomic_DNA"/>
</dbReference>
<keyword evidence="9" id="KW-0902">Two-component regulatory system</keyword>
<dbReference type="PROSITE" id="PS50885">
    <property type="entry name" value="HAMP"/>
    <property type="match status" value="1"/>
</dbReference>
<dbReference type="SMART" id="SM00387">
    <property type="entry name" value="HATPase_c"/>
    <property type="match status" value="1"/>
</dbReference>
<dbReference type="InterPro" id="IPR036097">
    <property type="entry name" value="HisK_dim/P_sf"/>
</dbReference>
<gene>
    <name evidence="14" type="ORF">H0A68_00910</name>
</gene>
<evidence type="ECO:0000256" key="5">
    <source>
        <dbReference type="ARBA" id="ARBA00022679"/>
    </source>
</evidence>
<dbReference type="OrthoDB" id="8554694at2"/>
<feature type="transmembrane region" description="Helical" evidence="11">
    <location>
        <begin position="23"/>
        <end position="46"/>
    </location>
</feature>
<evidence type="ECO:0000256" key="8">
    <source>
        <dbReference type="ARBA" id="ARBA00022989"/>
    </source>
</evidence>
<comment type="catalytic activity">
    <reaction evidence="1">
        <text>ATP + protein L-histidine = ADP + protein N-phospho-L-histidine.</text>
        <dbReference type="EC" id="2.7.13.3"/>
    </reaction>
</comment>
<dbReference type="InterPro" id="IPR003594">
    <property type="entry name" value="HATPase_dom"/>
</dbReference>
<dbReference type="InterPro" id="IPR036890">
    <property type="entry name" value="HATPase_C_sf"/>
</dbReference>
<dbReference type="InterPro" id="IPR050428">
    <property type="entry name" value="TCS_sensor_his_kinase"/>
</dbReference>
<dbReference type="Gene3D" id="3.30.565.10">
    <property type="entry name" value="Histidine kinase-like ATPase, C-terminal domain"/>
    <property type="match status" value="1"/>
</dbReference>
<dbReference type="RefSeq" id="WP_129967298.1">
    <property type="nucleotide sequence ID" value="NZ_JACCEW010000001.1"/>
</dbReference>
<keyword evidence="5" id="KW-0808">Transferase</keyword>
<dbReference type="PRINTS" id="PR00344">
    <property type="entry name" value="BCTRLSENSOR"/>
</dbReference>
<evidence type="ECO:0000256" key="1">
    <source>
        <dbReference type="ARBA" id="ARBA00000085"/>
    </source>
</evidence>
<dbReference type="GO" id="GO:0005886">
    <property type="term" value="C:plasma membrane"/>
    <property type="evidence" value="ECO:0007669"/>
    <property type="project" value="TreeGrafter"/>
</dbReference>
<evidence type="ECO:0000259" key="12">
    <source>
        <dbReference type="PROSITE" id="PS50109"/>
    </source>
</evidence>
<reference evidence="14 15" key="1">
    <citation type="submission" date="2020-07" db="EMBL/GenBank/DDBJ databases">
        <title>Taxonomic revisions and descriptions of new bacterial species based on genomic comparisons in the high-G+C-content subgroup of the family Alcaligenaceae.</title>
        <authorList>
            <person name="Szabo A."/>
            <person name="Felfoldi T."/>
        </authorList>
    </citation>
    <scope>NUCLEOTIDE SEQUENCE [LARGE SCALE GENOMIC DNA]</scope>
    <source>
        <strain evidence="14 15">DSM 25264</strain>
    </source>
</reference>
<dbReference type="SUPFAM" id="SSF47384">
    <property type="entry name" value="Homodimeric domain of signal transducing histidine kinase"/>
    <property type="match status" value="1"/>
</dbReference>
<evidence type="ECO:0000313" key="14">
    <source>
        <dbReference type="EMBL" id="NYT35420.1"/>
    </source>
</evidence>
<dbReference type="InterPro" id="IPR003661">
    <property type="entry name" value="HisK_dim/P_dom"/>
</dbReference>
<keyword evidence="7 14" id="KW-0418">Kinase</keyword>
<dbReference type="SUPFAM" id="SSF55874">
    <property type="entry name" value="ATPase domain of HSP90 chaperone/DNA topoisomerase II/histidine kinase"/>
    <property type="match status" value="1"/>
</dbReference>
<dbReference type="PROSITE" id="PS50109">
    <property type="entry name" value="HIS_KIN"/>
    <property type="match status" value="1"/>
</dbReference>
<name>A0A853F8Z7_9BURK</name>
<evidence type="ECO:0000256" key="7">
    <source>
        <dbReference type="ARBA" id="ARBA00022777"/>
    </source>
</evidence>
<protein>
    <recommendedName>
        <fullName evidence="3">histidine kinase</fullName>
        <ecNumber evidence="3">2.7.13.3</ecNumber>
    </recommendedName>
</protein>
<dbReference type="Proteomes" id="UP000580517">
    <property type="component" value="Unassembled WGS sequence"/>
</dbReference>
<dbReference type="EC" id="2.7.13.3" evidence="3"/>
<evidence type="ECO:0000313" key="15">
    <source>
        <dbReference type="Proteomes" id="UP000580517"/>
    </source>
</evidence>
<evidence type="ECO:0000256" key="6">
    <source>
        <dbReference type="ARBA" id="ARBA00022692"/>
    </source>
</evidence>
<evidence type="ECO:0000259" key="13">
    <source>
        <dbReference type="PROSITE" id="PS50885"/>
    </source>
</evidence>
<dbReference type="InterPro" id="IPR004358">
    <property type="entry name" value="Sig_transdc_His_kin-like_C"/>
</dbReference>
<evidence type="ECO:0000256" key="9">
    <source>
        <dbReference type="ARBA" id="ARBA00023012"/>
    </source>
</evidence>
<evidence type="ECO:0000256" key="11">
    <source>
        <dbReference type="SAM" id="Phobius"/>
    </source>
</evidence>
<dbReference type="InterPro" id="IPR003660">
    <property type="entry name" value="HAMP_dom"/>
</dbReference>
<evidence type="ECO:0000256" key="3">
    <source>
        <dbReference type="ARBA" id="ARBA00012438"/>
    </source>
</evidence>
<keyword evidence="15" id="KW-1185">Reference proteome</keyword>
<keyword evidence="10 11" id="KW-0472">Membrane</keyword>
<evidence type="ECO:0000256" key="4">
    <source>
        <dbReference type="ARBA" id="ARBA00022553"/>
    </source>
</evidence>
<comment type="subcellular location">
    <subcellularLocation>
        <location evidence="2">Membrane</location>
    </subcellularLocation>
</comment>
<dbReference type="CDD" id="cd00082">
    <property type="entry name" value="HisKA"/>
    <property type="match status" value="1"/>
</dbReference>
<feature type="domain" description="HAMP" evidence="13">
    <location>
        <begin position="83"/>
        <end position="135"/>
    </location>
</feature>
<evidence type="ECO:0000256" key="10">
    <source>
        <dbReference type="ARBA" id="ARBA00023136"/>
    </source>
</evidence>
<feature type="transmembrane region" description="Helical" evidence="11">
    <location>
        <begin position="58"/>
        <end position="79"/>
    </location>
</feature>
<dbReference type="Pfam" id="PF00512">
    <property type="entry name" value="HisKA"/>
    <property type="match status" value="1"/>
</dbReference>
<dbReference type="InterPro" id="IPR005467">
    <property type="entry name" value="His_kinase_dom"/>
</dbReference>
<dbReference type="GO" id="GO:0000155">
    <property type="term" value="F:phosphorelay sensor kinase activity"/>
    <property type="evidence" value="ECO:0007669"/>
    <property type="project" value="InterPro"/>
</dbReference>
<keyword evidence="4" id="KW-0597">Phosphoprotein</keyword>
<evidence type="ECO:0000256" key="2">
    <source>
        <dbReference type="ARBA" id="ARBA00004370"/>
    </source>
</evidence>
<sequence length="365" mass="40769">MWKIPLARLWSTGMPPGSLARHLVLRLFPAVFVLVVIDLGATWVMTRKVSLESWLLRDIFWTMVVGQIVLVLLFAWVLVSGVQSGLASINRLSQEIRQRSIEDLQPLDVAGLPTEVAPLVTHFNDLLIRLDDSMQAQKRFIGHAAHQLRTPLAGLKLESELMLQRTLPDDVRSRAERIKTVTDRMIRLGQQLLVLARADSSTRPQDSFKRVDLSEWVRESAAEWIPQARTRHLDVQLSAPSEPVWVDVDPILLEELLSNLIDNALRYGEGATAVKLQVSANPPSLSVEDDGKGINPNDAERVFEAFYRSPQAVAEGSGLGLAIVREIARAHGAWWNLSSRPAFPGTRVTLVFPGPRIGARFTRQE</sequence>
<dbReference type="AlphaFoldDB" id="A0A853F8Z7"/>